<accession>A0ABS3DRX9</accession>
<organism evidence="1 2">
    <name type="scientific">Halobacillus kuroshimensis</name>
    <dbReference type="NCBI Taxonomy" id="302481"/>
    <lineage>
        <taxon>Bacteria</taxon>
        <taxon>Bacillati</taxon>
        <taxon>Bacillota</taxon>
        <taxon>Bacilli</taxon>
        <taxon>Bacillales</taxon>
        <taxon>Bacillaceae</taxon>
        <taxon>Halobacillus</taxon>
    </lineage>
</organism>
<evidence type="ECO:0000313" key="1">
    <source>
        <dbReference type="EMBL" id="MBN8233993.1"/>
    </source>
</evidence>
<protein>
    <submittedName>
        <fullName evidence="1">DUF3986 family protein</fullName>
    </submittedName>
</protein>
<name>A0ABS3DRX9_9BACI</name>
<dbReference type="EMBL" id="JAEKJY010000001">
    <property type="protein sequence ID" value="MBN8233993.1"/>
    <property type="molecule type" value="Genomic_DNA"/>
</dbReference>
<proteinExistence type="predicted"/>
<dbReference type="RefSeq" id="WP_206932080.1">
    <property type="nucleotide sequence ID" value="NZ_JAEKJY010000001.1"/>
</dbReference>
<sequence length="119" mass="13905">MFWVNDLSIDKGGSLWTLGSQGEKLMYNPDLHFHIGYYEGYDLEVVAYKRIWEPLWDVYVDDSGPGTLYSQVMNKGLGVSVDHYGILIFSIDDTKNFEKQAYHSFEKWLRHYKLIDVDA</sequence>
<keyword evidence="2" id="KW-1185">Reference proteome</keyword>
<dbReference type="Pfam" id="PF13143">
    <property type="entry name" value="DUF3986"/>
    <property type="match status" value="1"/>
</dbReference>
<comment type="caution">
    <text evidence="1">The sequence shown here is derived from an EMBL/GenBank/DDBJ whole genome shotgun (WGS) entry which is preliminary data.</text>
</comment>
<reference evidence="1 2" key="1">
    <citation type="submission" date="2020-12" db="EMBL/GenBank/DDBJ databases">
        <title>Oil enriched cultivation method for isolating marine PHA-producing bacteria.</title>
        <authorList>
            <person name="Zheng W."/>
            <person name="Yu S."/>
            <person name="Huang Y."/>
        </authorList>
    </citation>
    <scope>NUCLEOTIDE SEQUENCE [LARGE SCALE GENOMIC DNA]</scope>
    <source>
        <strain evidence="1 2">SY-2-6</strain>
    </source>
</reference>
<dbReference type="InterPro" id="IPR025047">
    <property type="entry name" value="DUF3986"/>
</dbReference>
<gene>
    <name evidence="1" type="ORF">JF544_01995</name>
</gene>
<dbReference type="Proteomes" id="UP000663970">
    <property type="component" value="Unassembled WGS sequence"/>
</dbReference>
<evidence type="ECO:0000313" key="2">
    <source>
        <dbReference type="Proteomes" id="UP000663970"/>
    </source>
</evidence>